<comment type="caution">
    <text evidence="1">The sequence shown here is derived from an EMBL/GenBank/DDBJ whole genome shotgun (WGS) entry which is preliminary data.</text>
</comment>
<dbReference type="AlphaFoldDB" id="A0A2V0RBH0"/>
<protein>
    <submittedName>
        <fullName evidence="1">RdRp</fullName>
    </submittedName>
</protein>
<evidence type="ECO:0000313" key="1">
    <source>
        <dbReference type="EMBL" id="GBH22713.1"/>
    </source>
</evidence>
<dbReference type="EMBL" id="BDQD01000149">
    <property type="protein sequence ID" value="GBH22713.1"/>
    <property type="molecule type" value="Genomic_RNA"/>
</dbReference>
<proteinExistence type="predicted"/>
<dbReference type="InterPro" id="IPR008686">
    <property type="entry name" value="RNA_pol_mitovir"/>
</dbReference>
<dbReference type="InterPro" id="IPR043502">
    <property type="entry name" value="DNA/RNA_pol_sf"/>
</dbReference>
<sequence>MNKIKNISKIKGVLVSAFKNSKLESCQSESGLRLEEFESFIDTYATKFMKTLSHNGKDYTLELYKAIHDQSIRLVTREEWSPIPFHKSNKEGVSSILVPILHHLRGVNYKDIRLILSVTRFYESIRSEPVLDLDPIVTVYNGTRDLDEFDTEFQAFLSESKVTRTLKSHLPVYRKSETLIGRIRSGPNGQAIITSHYDALAVIEDSKLHQNMTKFNTLLSQDFITQHMNWCGAEASDLNIGKVETGKISLASERAGKTRLFGIVDYWSQNSLQSLHDWLMKILKSLPCDTTFNQNKGFERILSKQVGWMVSYDISKFTDRVPLKLQTTMLSYYTSHDLAQCWEGIVGNRTFYSKKGRVKWKVGQPLGALSSWATCTLLHHHLIWLASYRFFGDHRPFKGYQMLGDDIVIWHRGVGKVYADLLNEIGVEINMSKSKLYNNFEEKKPIFEFAKRLGVNGNEISGIPFDLLEKSAQSIYTFTELINFLVETKLITEVSRDLALPDKLSPKGKLFLEVLLWERKLGRPSWLESRFGNACEELTLLNAIRIEVAKVRLEGLSELIGKLDELVYSSNLEDNLRQAGVAYSDMLIGYSSNFYHPIIYALNHVGMKMYDTLPLLESMTEYVESTEELELPELTKVEYLPLPYQNAYFERPGKRNPERLRKHSQLVLTAFNRLKSTRNGFLIF</sequence>
<dbReference type="SUPFAM" id="SSF56672">
    <property type="entry name" value="DNA/RNA polymerases"/>
    <property type="match status" value="1"/>
</dbReference>
<accession>A0A2V0RBH0</accession>
<dbReference type="PANTHER" id="PTHR34456">
    <property type="entry name" value="MITOVIRUS RNA-DEPENDENT RNA POLYMERASE"/>
    <property type="match status" value="1"/>
</dbReference>
<dbReference type="PANTHER" id="PTHR34456:SF13">
    <property type="entry name" value="REVERSE TRANSCRIPTASE DOMAIN-CONTAINING PROTEIN"/>
    <property type="match status" value="1"/>
</dbReference>
<organism evidence="1">
    <name type="scientific">viral metagenome</name>
    <dbReference type="NCBI Taxonomy" id="1070528"/>
    <lineage>
        <taxon>unclassified sequences</taxon>
        <taxon>metagenomes</taxon>
        <taxon>organismal metagenomes</taxon>
    </lineage>
</organism>
<dbReference type="Pfam" id="PF05919">
    <property type="entry name" value="Mitovir_RNA_pol"/>
    <property type="match status" value="1"/>
</dbReference>
<name>A0A2V0RBH0_9ZZZZ</name>
<reference evidence="1" key="1">
    <citation type="submission" date="2017-04" db="EMBL/GenBank/DDBJ databases">
        <title>Unveiling RNA virosphere associated with marine microorganisms.</title>
        <authorList>
            <person name="Urayama S."/>
            <person name="Takaki Y."/>
            <person name="Nishi S."/>
            <person name="Yoshida Y."/>
            <person name="Deguchi S."/>
            <person name="Takai K."/>
            <person name="Nunoura T."/>
        </authorList>
    </citation>
    <scope>NUCLEOTIDE SEQUENCE</scope>
</reference>